<keyword evidence="8 11" id="KW-0862">Zinc</keyword>
<dbReference type="GO" id="GO:0004177">
    <property type="term" value="F:aminopeptidase activity"/>
    <property type="evidence" value="ECO:0007669"/>
    <property type="project" value="UniProtKB-KW"/>
</dbReference>
<dbReference type="Proteomes" id="UP001152607">
    <property type="component" value="Unassembled WGS sequence"/>
</dbReference>
<keyword evidence="4 11" id="KW-0645">Protease</keyword>
<gene>
    <name evidence="13" type="ORF">PDIGIT_LOCUS7741</name>
</gene>
<dbReference type="Pfam" id="PF04389">
    <property type="entry name" value="Peptidase_M28"/>
    <property type="match status" value="1"/>
</dbReference>
<keyword evidence="9" id="KW-1015">Disulfide bond</keyword>
<evidence type="ECO:0000256" key="8">
    <source>
        <dbReference type="ARBA" id="ARBA00022833"/>
    </source>
</evidence>
<evidence type="ECO:0000256" key="4">
    <source>
        <dbReference type="ARBA" id="ARBA00022670"/>
    </source>
</evidence>
<evidence type="ECO:0000256" key="6">
    <source>
        <dbReference type="ARBA" id="ARBA00022729"/>
    </source>
</evidence>
<evidence type="ECO:0000313" key="13">
    <source>
        <dbReference type="EMBL" id="CAI6334677.1"/>
    </source>
</evidence>
<dbReference type="FunFam" id="3.40.630.10:FF:000042">
    <property type="entry name" value="Peptide hydrolase"/>
    <property type="match status" value="1"/>
</dbReference>
<comment type="subunit">
    <text evidence="2">Monomer.</text>
</comment>
<organism evidence="13 14">
    <name type="scientific">Periconia digitata</name>
    <dbReference type="NCBI Taxonomy" id="1303443"/>
    <lineage>
        <taxon>Eukaryota</taxon>
        <taxon>Fungi</taxon>
        <taxon>Dikarya</taxon>
        <taxon>Ascomycota</taxon>
        <taxon>Pezizomycotina</taxon>
        <taxon>Dothideomycetes</taxon>
        <taxon>Pleosporomycetidae</taxon>
        <taxon>Pleosporales</taxon>
        <taxon>Massarineae</taxon>
        <taxon>Periconiaceae</taxon>
        <taxon>Periconia</taxon>
    </lineage>
</organism>
<dbReference type="EC" id="3.4.-.-" evidence="11"/>
<keyword evidence="14" id="KW-1185">Reference proteome</keyword>
<dbReference type="GO" id="GO:0006508">
    <property type="term" value="P:proteolysis"/>
    <property type="evidence" value="ECO:0007669"/>
    <property type="project" value="UniProtKB-KW"/>
</dbReference>
<reference evidence="13" key="1">
    <citation type="submission" date="2023-01" db="EMBL/GenBank/DDBJ databases">
        <authorList>
            <person name="Van Ghelder C."/>
            <person name="Rancurel C."/>
        </authorList>
    </citation>
    <scope>NUCLEOTIDE SEQUENCE</scope>
    <source>
        <strain evidence="13">CNCM I-4278</strain>
    </source>
</reference>
<keyword evidence="7 11" id="KW-0378">Hydrolase</keyword>
<comment type="caution">
    <text evidence="13">The sequence shown here is derived from an EMBL/GenBank/DDBJ whole genome shotgun (WGS) entry which is preliminary data.</text>
</comment>
<feature type="chain" id="PRO_5041020339" description="Peptide hydrolase" evidence="11">
    <location>
        <begin position="18"/>
        <end position="382"/>
    </location>
</feature>
<evidence type="ECO:0000256" key="7">
    <source>
        <dbReference type="ARBA" id="ARBA00022801"/>
    </source>
</evidence>
<dbReference type="Gene3D" id="3.40.630.10">
    <property type="entry name" value="Zn peptidases"/>
    <property type="match status" value="1"/>
</dbReference>
<keyword evidence="3" id="KW-0031">Aminopeptidase</keyword>
<sequence length="382" mass="41370">MRVSILAAALTATSAAALTLPKRDGESELLTIRLSPTETKQVTEEEKFELLAKGTHLIDITSTPDLNQDRVFPSTLAVNFPTSPSHQDIASPLLPLLNATNMRNNLVPFTEFQNRFYKSPYGAESSAWLLSTINAVIASAGGNTTKASARAFPHTAFTQSSIIATIPGQTNRTIVLGAHQDSVNWEDKDQVNNRSPGADDNGSGSVTILEAMRVLLTNEEIREGRAPNTIEFHWYAAEEGGLLGSKDVWNSYKANGVDAKGLLQQDMTGYSQGNADAGLPDTMGLIVDYVDEPLTNFIKTVIDEYCDIGFVETECGYACSDHASASAAGYPSAFVFESDFNVSNPVIHTKDDDLGLLDFDHMIEHAKLTTGFAVEMAFTESF</sequence>
<dbReference type="OrthoDB" id="2214at2759"/>
<dbReference type="InterPro" id="IPR007484">
    <property type="entry name" value="Peptidase_M28"/>
</dbReference>
<name>A0A9W4UGP0_9PLEO</name>
<comment type="cofactor">
    <cofactor evidence="1">
        <name>Zn(2+)</name>
        <dbReference type="ChEBI" id="CHEBI:29105"/>
    </cofactor>
</comment>
<feature type="domain" description="Peptidase M28" evidence="12">
    <location>
        <begin position="162"/>
        <end position="368"/>
    </location>
</feature>
<accession>A0A9W4UGP0</accession>
<dbReference type="PANTHER" id="PTHR12147">
    <property type="entry name" value="METALLOPEPTIDASE M28 FAMILY MEMBER"/>
    <property type="match status" value="1"/>
</dbReference>
<dbReference type="SUPFAM" id="SSF53187">
    <property type="entry name" value="Zn-dependent exopeptidases"/>
    <property type="match status" value="1"/>
</dbReference>
<dbReference type="AlphaFoldDB" id="A0A9W4UGP0"/>
<evidence type="ECO:0000256" key="1">
    <source>
        <dbReference type="ARBA" id="ARBA00001947"/>
    </source>
</evidence>
<evidence type="ECO:0000256" key="2">
    <source>
        <dbReference type="ARBA" id="ARBA00011245"/>
    </source>
</evidence>
<protein>
    <recommendedName>
        <fullName evidence="11">Peptide hydrolase</fullName>
        <ecNumber evidence="11">3.4.-.-</ecNumber>
    </recommendedName>
</protein>
<evidence type="ECO:0000256" key="11">
    <source>
        <dbReference type="RuleBase" id="RU361240"/>
    </source>
</evidence>
<dbReference type="InterPro" id="IPR045175">
    <property type="entry name" value="M28_fam"/>
</dbReference>
<dbReference type="EMBL" id="CAOQHR010000005">
    <property type="protein sequence ID" value="CAI6334677.1"/>
    <property type="molecule type" value="Genomic_DNA"/>
</dbReference>
<keyword evidence="5 11" id="KW-0479">Metal-binding</keyword>
<evidence type="ECO:0000259" key="12">
    <source>
        <dbReference type="Pfam" id="PF04389"/>
    </source>
</evidence>
<evidence type="ECO:0000256" key="3">
    <source>
        <dbReference type="ARBA" id="ARBA00022438"/>
    </source>
</evidence>
<feature type="signal peptide" evidence="11">
    <location>
        <begin position="1"/>
        <end position="17"/>
    </location>
</feature>
<dbReference type="PANTHER" id="PTHR12147:SF56">
    <property type="entry name" value="AMINOPEPTIDASE YDR415C-RELATED"/>
    <property type="match status" value="1"/>
</dbReference>
<evidence type="ECO:0000256" key="10">
    <source>
        <dbReference type="ARBA" id="ARBA00043962"/>
    </source>
</evidence>
<evidence type="ECO:0000256" key="5">
    <source>
        <dbReference type="ARBA" id="ARBA00022723"/>
    </source>
</evidence>
<dbReference type="GO" id="GO:0008235">
    <property type="term" value="F:metalloexopeptidase activity"/>
    <property type="evidence" value="ECO:0007669"/>
    <property type="project" value="InterPro"/>
</dbReference>
<evidence type="ECO:0000313" key="14">
    <source>
        <dbReference type="Proteomes" id="UP001152607"/>
    </source>
</evidence>
<keyword evidence="6 11" id="KW-0732">Signal</keyword>
<comment type="similarity">
    <text evidence="10">Belongs to the peptidase M28 family. M28E subfamily.</text>
</comment>
<proteinExistence type="inferred from homology"/>
<dbReference type="GO" id="GO:0046872">
    <property type="term" value="F:metal ion binding"/>
    <property type="evidence" value="ECO:0007669"/>
    <property type="project" value="UniProtKB-KW"/>
</dbReference>
<evidence type="ECO:0000256" key="9">
    <source>
        <dbReference type="ARBA" id="ARBA00023157"/>
    </source>
</evidence>